<accession>A0A5P2BLH0</accession>
<organism evidence="2 3">
    <name type="scientific">Streptomyces venezuelae</name>
    <dbReference type="NCBI Taxonomy" id="54571"/>
    <lineage>
        <taxon>Bacteria</taxon>
        <taxon>Bacillati</taxon>
        <taxon>Actinomycetota</taxon>
        <taxon>Actinomycetes</taxon>
        <taxon>Kitasatosporales</taxon>
        <taxon>Streptomycetaceae</taxon>
        <taxon>Streptomyces</taxon>
    </lineage>
</organism>
<gene>
    <name evidence="2" type="ORF">DEJ47_24665</name>
</gene>
<proteinExistence type="predicted"/>
<evidence type="ECO:0000256" key="1">
    <source>
        <dbReference type="SAM" id="Coils"/>
    </source>
</evidence>
<feature type="coiled-coil region" evidence="1">
    <location>
        <begin position="29"/>
        <end position="56"/>
    </location>
</feature>
<dbReference type="Proteomes" id="UP000323046">
    <property type="component" value="Chromosome"/>
</dbReference>
<keyword evidence="1" id="KW-0175">Coiled coil</keyword>
<protein>
    <submittedName>
        <fullName evidence="2">Uncharacterized protein</fullName>
    </submittedName>
</protein>
<dbReference type="AlphaFoldDB" id="A0A5P2BLH0"/>
<dbReference type="EMBL" id="CP029193">
    <property type="protein sequence ID" value="QES29199.1"/>
    <property type="molecule type" value="Genomic_DNA"/>
</dbReference>
<sequence length="94" mass="10514">MSSTTFKAYPGVNLKKVTDVQGCDFAVQAEHLTERLFAVQRELDATRAELRQEREAHAVTILASILEEEVLRAERDEARDVADMLTATLLSILP</sequence>
<evidence type="ECO:0000313" key="3">
    <source>
        <dbReference type="Proteomes" id="UP000323046"/>
    </source>
</evidence>
<keyword evidence="3" id="KW-1185">Reference proteome</keyword>
<dbReference type="RefSeq" id="WP_150171711.1">
    <property type="nucleotide sequence ID" value="NZ_CP029193.1"/>
</dbReference>
<reference evidence="2 3" key="1">
    <citation type="submission" date="2018-05" db="EMBL/GenBank/DDBJ databases">
        <title>Streptomyces venezuelae.</title>
        <authorList>
            <person name="Kim W."/>
            <person name="Lee N."/>
            <person name="Cho B.-K."/>
        </authorList>
    </citation>
    <scope>NUCLEOTIDE SEQUENCE [LARGE SCALE GENOMIC DNA]</scope>
    <source>
        <strain evidence="2 3">ATCC 14583</strain>
    </source>
</reference>
<evidence type="ECO:0000313" key="2">
    <source>
        <dbReference type="EMBL" id="QES29199.1"/>
    </source>
</evidence>
<name>A0A5P2BLH0_STRVZ</name>